<organism evidence="1 2">
    <name type="scientific">Arachis hypogaea</name>
    <name type="common">Peanut</name>
    <dbReference type="NCBI Taxonomy" id="3818"/>
    <lineage>
        <taxon>Eukaryota</taxon>
        <taxon>Viridiplantae</taxon>
        <taxon>Streptophyta</taxon>
        <taxon>Embryophyta</taxon>
        <taxon>Tracheophyta</taxon>
        <taxon>Spermatophyta</taxon>
        <taxon>Magnoliopsida</taxon>
        <taxon>eudicotyledons</taxon>
        <taxon>Gunneridae</taxon>
        <taxon>Pentapetalae</taxon>
        <taxon>rosids</taxon>
        <taxon>fabids</taxon>
        <taxon>Fabales</taxon>
        <taxon>Fabaceae</taxon>
        <taxon>Papilionoideae</taxon>
        <taxon>50 kb inversion clade</taxon>
        <taxon>dalbergioids sensu lato</taxon>
        <taxon>Dalbergieae</taxon>
        <taxon>Pterocarpus clade</taxon>
        <taxon>Arachis</taxon>
    </lineage>
</organism>
<evidence type="ECO:0000313" key="1">
    <source>
        <dbReference type="EMBL" id="RYQ99909.1"/>
    </source>
</evidence>
<dbReference type="Proteomes" id="UP000289738">
    <property type="component" value="Chromosome B07"/>
</dbReference>
<proteinExistence type="predicted"/>
<name>A0A444YDC1_ARAHY</name>
<dbReference type="AlphaFoldDB" id="A0A444YDC1"/>
<sequence length="261" mass="29034">MVLATMEKNAFSELGFSNWKKLNNAVNCVFVCHEGSILNSPYNLCVKSYDDLMAQSKHIDKVLDRHNDEIITNNCLRLKTSINVIQWLTFQTCDLGSCNQNGSQITINVAEVSRVESKRLHPPSSQPILSELRDLCELSFFVTITTPTLWFKGTSRAFTLENLPPTNRVCSGRLHPTCICPYYGPHYDQQKGKARDNEVVVAPNEESSEIGTSHSIVFKKMLNSTPSTGAFKNRVPEKKLATAIAMATAGIPNPHPHPTLS</sequence>
<accession>A0A444YDC1</accession>
<reference evidence="1 2" key="1">
    <citation type="submission" date="2019-01" db="EMBL/GenBank/DDBJ databases">
        <title>Sequencing of cultivated peanut Arachis hypogaea provides insights into genome evolution and oil improvement.</title>
        <authorList>
            <person name="Chen X."/>
        </authorList>
    </citation>
    <scope>NUCLEOTIDE SEQUENCE [LARGE SCALE GENOMIC DNA]</scope>
    <source>
        <strain evidence="2">cv. Fuhuasheng</strain>
        <tissue evidence="1">Leaves</tissue>
    </source>
</reference>
<evidence type="ECO:0000313" key="2">
    <source>
        <dbReference type="Proteomes" id="UP000289738"/>
    </source>
</evidence>
<gene>
    <name evidence="1" type="ORF">Ahy_B07g087918</name>
</gene>
<keyword evidence="2" id="KW-1185">Reference proteome</keyword>
<comment type="caution">
    <text evidence="1">The sequence shown here is derived from an EMBL/GenBank/DDBJ whole genome shotgun (WGS) entry which is preliminary data.</text>
</comment>
<protein>
    <submittedName>
        <fullName evidence="1">Uncharacterized protein</fullName>
    </submittedName>
</protein>
<dbReference type="EMBL" id="SDMP01000017">
    <property type="protein sequence ID" value="RYQ99909.1"/>
    <property type="molecule type" value="Genomic_DNA"/>
</dbReference>